<keyword evidence="4" id="KW-0067">ATP-binding</keyword>
<name>A0A1H2DRT9_9BACT</name>
<keyword evidence="3 6" id="KW-0418">Kinase</keyword>
<dbReference type="InterPro" id="IPR020568">
    <property type="entry name" value="Ribosomal_Su5_D2-typ_SF"/>
</dbReference>
<protein>
    <submittedName>
        <fullName evidence="6">D-glycero-alpha-D-manno-heptose-7-phosphate kinase</fullName>
    </submittedName>
</protein>
<evidence type="ECO:0000256" key="4">
    <source>
        <dbReference type="ARBA" id="ARBA00022840"/>
    </source>
</evidence>
<keyword evidence="1" id="KW-0808">Transferase</keyword>
<dbReference type="GO" id="GO:0050201">
    <property type="term" value="F:fucokinase activity"/>
    <property type="evidence" value="ECO:0007669"/>
    <property type="project" value="TreeGrafter"/>
</dbReference>
<sequence length="323" mass="35934">MIISRTPFRVSFAGGGSDLREFYSQHGHGAVVSTAIQQYMYVVIHPYFHDKIRIKYSKTEDVENVEDIKHPLVRECLKKVGIDKGIEIASFADIASGTGLGSSSAFTVGLLNALYAYNGKIISKADLAEQACEIEIDILKEPIGKQDQYAAAFGNINIIRFNRDESVNVIPVLLTENNKAKIEKTILLYYVGGQRRACDILREQQKNIISNNEKFEYLKGMFNQVEKCKDLIVDGQIKPLGALLHHGWKSKKKLASNISNSMIDQLYSDAKMHGSMGGKLLGAGGAGFLLLVHDDHDKLSQKMSCMTLPLKIDQEGSKIIFYE</sequence>
<keyword evidence="7" id="KW-1185">Reference proteome</keyword>
<dbReference type="SUPFAM" id="SSF54211">
    <property type="entry name" value="Ribosomal protein S5 domain 2-like"/>
    <property type="match status" value="1"/>
</dbReference>
<keyword evidence="2" id="KW-0547">Nucleotide-binding</keyword>
<evidence type="ECO:0000313" key="6">
    <source>
        <dbReference type="EMBL" id="SDT85592.1"/>
    </source>
</evidence>
<dbReference type="GO" id="GO:0005524">
    <property type="term" value="F:ATP binding"/>
    <property type="evidence" value="ECO:0007669"/>
    <property type="project" value="UniProtKB-KW"/>
</dbReference>
<organism evidence="6 7">
    <name type="scientific">Desulfobacula phenolica</name>
    <dbReference type="NCBI Taxonomy" id="90732"/>
    <lineage>
        <taxon>Bacteria</taxon>
        <taxon>Pseudomonadati</taxon>
        <taxon>Thermodesulfobacteriota</taxon>
        <taxon>Desulfobacteria</taxon>
        <taxon>Desulfobacterales</taxon>
        <taxon>Desulfobacteraceae</taxon>
        <taxon>Desulfobacula</taxon>
    </lineage>
</organism>
<dbReference type="InterPro" id="IPR001174">
    <property type="entry name" value="HddA/FKP"/>
</dbReference>
<dbReference type="PANTHER" id="PTHR32463">
    <property type="entry name" value="L-FUCOSE KINASE"/>
    <property type="match status" value="1"/>
</dbReference>
<dbReference type="Pfam" id="PF00288">
    <property type="entry name" value="GHMP_kinases_N"/>
    <property type="match status" value="1"/>
</dbReference>
<dbReference type="AlphaFoldDB" id="A0A1H2DRT9"/>
<gene>
    <name evidence="6" type="ORF">SAMN04487931_10255</name>
</gene>
<reference evidence="7" key="1">
    <citation type="submission" date="2016-10" db="EMBL/GenBank/DDBJ databases">
        <authorList>
            <person name="Varghese N."/>
            <person name="Submissions S."/>
        </authorList>
    </citation>
    <scope>NUCLEOTIDE SEQUENCE [LARGE SCALE GENOMIC DNA]</scope>
    <source>
        <strain evidence="7">DSM 3384</strain>
    </source>
</reference>
<dbReference type="InterPro" id="IPR052203">
    <property type="entry name" value="GHMP_Kinase-Related"/>
</dbReference>
<evidence type="ECO:0000256" key="2">
    <source>
        <dbReference type="ARBA" id="ARBA00022741"/>
    </source>
</evidence>
<dbReference type="InterPro" id="IPR036554">
    <property type="entry name" value="GHMP_kinase_C_sf"/>
</dbReference>
<dbReference type="PIRSF" id="PIRSF036406">
    <property type="entry name" value="Hept_kin"/>
    <property type="match status" value="1"/>
</dbReference>
<dbReference type="PRINTS" id="PR00960">
    <property type="entry name" value="LMBPPROTEIN"/>
</dbReference>
<dbReference type="Proteomes" id="UP000199608">
    <property type="component" value="Unassembled WGS sequence"/>
</dbReference>
<dbReference type="GO" id="GO:0042352">
    <property type="term" value="P:GDP-L-fucose salvage"/>
    <property type="evidence" value="ECO:0007669"/>
    <property type="project" value="TreeGrafter"/>
</dbReference>
<evidence type="ECO:0000313" key="7">
    <source>
        <dbReference type="Proteomes" id="UP000199608"/>
    </source>
</evidence>
<dbReference type="PANTHER" id="PTHR32463:SF0">
    <property type="entry name" value="L-FUCOSE KINASE"/>
    <property type="match status" value="1"/>
</dbReference>
<dbReference type="EMBL" id="FNLL01000002">
    <property type="protein sequence ID" value="SDT85592.1"/>
    <property type="molecule type" value="Genomic_DNA"/>
</dbReference>
<proteinExistence type="predicted"/>
<feature type="domain" description="GHMP kinase N-terminal" evidence="5">
    <location>
        <begin position="75"/>
        <end position="154"/>
    </location>
</feature>
<evidence type="ECO:0000256" key="1">
    <source>
        <dbReference type="ARBA" id="ARBA00022679"/>
    </source>
</evidence>
<evidence type="ECO:0000256" key="3">
    <source>
        <dbReference type="ARBA" id="ARBA00022777"/>
    </source>
</evidence>
<dbReference type="SUPFAM" id="SSF55060">
    <property type="entry name" value="GHMP Kinase, C-terminal domain"/>
    <property type="match status" value="1"/>
</dbReference>
<dbReference type="Gene3D" id="3.30.230.120">
    <property type="match status" value="1"/>
</dbReference>
<dbReference type="InterPro" id="IPR014606">
    <property type="entry name" value="Heptose_7-P_kinase"/>
</dbReference>
<dbReference type="InterPro" id="IPR006204">
    <property type="entry name" value="GHMP_kinase_N_dom"/>
</dbReference>
<evidence type="ECO:0000259" key="5">
    <source>
        <dbReference type="Pfam" id="PF00288"/>
    </source>
</evidence>
<accession>A0A1H2DRT9</accession>